<accession>A0A067P6P1</accession>
<dbReference type="AlphaFoldDB" id="A0A067P6P1"/>
<dbReference type="PROSITE" id="PS50097">
    <property type="entry name" value="BTB"/>
    <property type="match status" value="1"/>
</dbReference>
<evidence type="ECO:0000313" key="2">
    <source>
        <dbReference type="EMBL" id="KDQ50419.1"/>
    </source>
</evidence>
<evidence type="ECO:0000313" key="3">
    <source>
        <dbReference type="Proteomes" id="UP000027265"/>
    </source>
</evidence>
<organism evidence="2 3">
    <name type="scientific">Jaapia argillacea MUCL 33604</name>
    <dbReference type="NCBI Taxonomy" id="933084"/>
    <lineage>
        <taxon>Eukaryota</taxon>
        <taxon>Fungi</taxon>
        <taxon>Dikarya</taxon>
        <taxon>Basidiomycota</taxon>
        <taxon>Agaricomycotina</taxon>
        <taxon>Agaricomycetes</taxon>
        <taxon>Agaricomycetidae</taxon>
        <taxon>Jaapiales</taxon>
        <taxon>Jaapiaceae</taxon>
        <taxon>Jaapia</taxon>
    </lineage>
</organism>
<proteinExistence type="predicted"/>
<dbReference type="Pfam" id="PF00651">
    <property type="entry name" value="BTB"/>
    <property type="match status" value="1"/>
</dbReference>
<dbReference type="Proteomes" id="UP000027265">
    <property type="component" value="Unassembled WGS sequence"/>
</dbReference>
<name>A0A067P6P1_9AGAM</name>
<dbReference type="Gene3D" id="3.30.710.10">
    <property type="entry name" value="Potassium Channel Kv1.1, Chain A"/>
    <property type="match status" value="1"/>
</dbReference>
<dbReference type="SMART" id="SM00225">
    <property type="entry name" value="BTB"/>
    <property type="match status" value="1"/>
</dbReference>
<reference evidence="3" key="1">
    <citation type="journal article" date="2014" name="Proc. Natl. Acad. Sci. U.S.A.">
        <title>Extensive sampling of basidiomycete genomes demonstrates inadequacy of the white-rot/brown-rot paradigm for wood decay fungi.</title>
        <authorList>
            <person name="Riley R."/>
            <person name="Salamov A.A."/>
            <person name="Brown D.W."/>
            <person name="Nagy L.G."/>
            <person name="Floudas D."/>
            <person name="Held B.W."/>
            <person name="Levasseur A."/>
            <person name="Lombard V."/>
            <person name="Morin E."/>
            <person name="Otillar R."/>
            <person name="Lindquist E.A."/>
            <person name="Sun H."/>
            <person name="LaButti K.M."/>
            <person name="Schmutz J."/>
            <person name="Jabbour D."/>
            <person name="Luo H."/>
            <person name="Baker S.E."/>
            <person name="Pisabarro A.G."/>
            <person name="Walton J.D."/>
            <person name="Blanchette R.A."/>
            <person name="Henrissat B."/>
            <person name="Martin F."/>
            <person name="Cullen D."/>
            <person name="Hibbett D.S."/>
            <person name="Grigoriev I.V."/>
        </authorList>
    </citation>
    <scope>NUCLEOTIDE SEQUENCE [LARGE SCALE GENOMIC DNA]</scope>
    <source>
        <strain evidence="3">MUCL 33604</strain>
    </source>
</reference>
<dbReference type="HOGENOM" id="CLU_052397_0_0_1"/>
<dbReference type="OrthoDB" id="6359816at2759"/>
<dbReference type="InterPro" id="IPR000210">
    <property type="entry name" value="BTB/POZ_dom"/>
</dbReference>
<dbReference type="EMBL" id="KL197760">
    <property type="protein sequence ID" value="KDQ50419.1"/>
    <property type="molecule type" value="Genomic_DNA"/>
</dbReference>
<dbReference type="InterPro" id="IPR011333">
    <property type="entry name" value="SKP1/BTB/POZ_sf"/>
</dbReference>
<dbReference type="InParanoid" id="A0A067P6P1"/>
<protein>
    <recommendedName>
        <fullName evidence="1">BTB domain-containing protein</fullName>
    </recommendedName>
</protein>
<keyword evidence="3" id="KW-1185">Reference proteome</keyword>
<dbReference type="SUPFAM" id="SSF54695">
    <property type="entry name" value="POZ domain"/>
    <property type="match status" value="1"/>
</dbReference>
<sequence>MATSPHRITDAPEPYNSPKSDIILRSSDGVDFRFFKLLLSLASPFFSGMFDLPVAKDPAWEASSSEMEMKDGMVVVAVDENSQVLTALLGFVHPWKVPTFETLESSRVILQAADKYGMDDVTEAVEEALITSKFLDRRPSAVYALACTYKLEKAARAAAKLTLQHPMLFPFSPEVDHAPAAALYRLFAYRQACMKKVVEVTHILALRDAYVACKACPTATTLLSSVSVYQWLWDSVHHLTSRIQEVGFGGDVMQHVTVSWPVLANAMQCPTCKTKAMEIFSRFVQEVKRDIELEIRKVALEIKF</sequence>
<evidence type="ECO:0000259" key="1">
    <source>
        <dbReference type="PROSITE" id="PS50097"/>
    </source>
</evidence>
<gene>
    <name evidence="2" type="ORF">JAAARDRAFT_63196</name>
</gene>
<feature type="domain" description="BTB" evidence="1">
    <location>
        <begin position="20"/>
        <end position="101"/>
    </location>
</feature>